<reference evidence="6 7" key="1">
    <citation type="journal article" date="2019" name="Nat. Microbiol.">
        <title>Mediterranean grassland soil C-N compound turnover is dependent on rainfall and depth, and is mediated by genomically divergent microorganisms.</title>
        <authorList>
            <person name="Diamond S."/>
            <person name="Andeer P.F."/>
            <person name="Li Z."/>
            <person name="Crits-Christoph A."/>
            <person name="Burstein D."/>
            <person name="Anantharaman K."/>
            <person name="Lane K.R."/>
            <person name="Thomas B.C."/>
            <person name="Pan C."/>
            <person name="Northen T.R."/>
            <person name="Banfield J.F."/>
        </authorList>
    </citation>
    <scope>NUCLEOTIDE SEQUENCE [LARGE SCALE GENOMIC DNA]</scope>
    <source>
        <strain evidence="6">NP_7</strain>
    </source>
</reference>
<evidence type="ECO:0000256" key="3">
    <source>
        <dbReference type="ARBA" id="ARBA00023004"/>
    </source>
</evidence>
<keyword evidence="2" id="KW-0479">Metal-binding</keyword>
<proteinExistence type="predicted"/>
<dbReference type="GO" id="GO:0005737">
    <property type="term" value="C:cytoplasm"/>
    <property type="evidence" value="ECO:0007669"/>
    <property type="project" value="UniProtKB-ARBA"/>
</dbReference>
<evidence type="ECO:0000256" key="1">
    <source>
        <dbReference type="ARBA" id="ARBA00022714"/>
    </source>
</evidence>
<dbReference type="GO" id="GO:0046872">
    <property type="term" value="F:metal ion binding"/>
    <property type="evidence" value="ECO:0007669"/>
    <property type="project" value="UniProtKB-KW"/>
</dbReference>
<protein>
    <submittedName>
        <fullName evidence="6">CDGSH iron-sulfur domain-containing protein</fullName>
    </submittedName>
</protein>
<evidence type="ECO:0000256" key="2">
    <source>
        <dbReference type="ARBA" id="ARBA00022723"/>
    </source>
</evidence>
<gene>
    <name evidence="6" type="ORF">E6H04_14255</name>
</gene>
<evidence type="ECO:0000256" key="4">
    <source>
        <dbReference type="ARBA" id="ARBA00023014"/>
    </source>
</evidence>
<accession>A0A537J288</accession>
<dbReference type="Pfam" id="PF09360">
    <property type="entry name" value="zf-CDGSH"/>
    <property type="match status" value="1"/>
</dbReference>
<dbReference type="SMART" id="SM00704">
    <property type="entry name" value="ZnF_CDGSH"/>
    <property type="match status" value="1"/>
</dbReference>
<dbReference type="Gene3D" id="3.40.5.90">
    <property type="entry name" value="CDGSH iron-sulfur domain, mitoNEET-type"/>
    <property type="match status" value="1"/>
</dbReference>
<keyword evidence="1" id="KW-0001">2Fe-2S</keyword>
<dbReference type="InterPro" id="IPR018967">
    <property type="entry name" value="FeS-contain_CDGSH-typ"/>
</dbReference>
<dbReference type="EMBL" id="VBAO01000470">
    <property type="protein sequence ID" value="TMI77442.1"/>
    <property type="molecule type" value="Genomic_DNA"/>
</dbReference>
<dbReference type="Proteomes" id="UP000320048">
    <property type="component" value="Unassembled WGS sequence"/>
</dbReference>
<feature type="domain" description="Iron-binding zinc finger CDGSH type" evidence="5">
    <location>
        <begin position="17"/>
        <end position="61"/>
    </location>
</feature>
<dbReference type="AlphaFoldDB" id="A0A537J288"/>
<keyword evidence="3" id="KW-0408">Iron</keyword>
<comment type="caution">
    <text evidence="6">The sequence shown here is derived from an EMBL/GenBank/DDBJ whole genome shotgun (WGS) entry which is preliminary data.</text>
</comment>
<dbReference type="InterPro" id="IPR042216">
    <property type="entry name" value="MitoNEET_CISD"/>
</dbReference>
<name>A0A537J288_9BACT</name>
<sequence length="70" mass="7505">MAEIILTPLDNGPNLIKGPVKIIDAEGQVWEVKKETVALCRCGGSASKPFCDGTHGKIRFSAVNRAPRKA</sequence>
<evidence type="ECO:0000313" key="6">
    <source>
        <dbReference type="EMBL" id="TMI77442.1"/>
    </source>
</evidence>
<keyword evidence="4" id="KW-0411">Iron-sulfur</keyword>
<organism evidence="6 7">
    <name type="scientific">Candidatus Segetimicrobium genomatis</name>
    <dbReference type="NCBI Taxonomy" id="2569760"/>
    <lineage>
        <taxon>Bacteria</taxon>
        <taxon>Bacillati</taxon>
        <taxon>Candidatus Sysuimicrobiota</taxon>
        <taxon>Candidatus Sysuimicrobiia</taxon>
        <taxon>Candidatus Sysuimicrobiales</taxon>
        <taxon>Candidatus Segetimicrobiaceae</taxon>
        <taxon>Candidatus Segetimicrobium</taxon>
    </lineage>
</organism>
<evidence type="ECO:0000259" key="5">
    <source>
        <dbReference type="SMART" id="SM00704"/>
    </source>
</evidence>
<evidence type="ECO:0000313" key="7">
    <source>
        <dbReference type="Proteomes" id="UP000320048"/>
    </source>
</evidence>
<dbReference type="GO" id="GO:0051537">
    <property type="term" value="F:2 iron, 2 sulfur cluster binding"/>
    <property type="evidence" value="ECO:0007669"/>
    <property type="project" value="UniProtKB-KW"/>
</dbReference>